<accession>A0A3Q2YU84</accession>
<proteinExistence type="inferred from homology"/>
<evidence type="ECO:0000259" key="9">
    <source>
        <dbReference type="SMART" id="SM00976"/>
    </source>
</evidence>
<dbReference type="Proteomes" id="UP000264820">
    <property type="component" value="Unplaced"/>
</dbReference>
<dbReference type="GeneTree" id="ENSGT00390000018285"/>
<dbReference type="SMART" id="SM00976">
    <property type="entry name" value="Telo_bind"/>
    <property type="match status" value="1"/>
</dbReference>
<evidence type="ECO:0000256" key="2">
    <source>
        <dbReference type="ARBA" id="ARBA00004574"/>
    </source>
</evidence>
<evidence type="ECO:0000313" key="10">
    <source>
        <dbReference type="Ensembl" id="ENSHCOP00000022357.1"/>
    </source>
</evidence>
<keyword evidence="5" id="KW-0158">Chromosome</keyword>
<dbReference type="Gene3D" id="2.40.50.140">
    <property type="entry name" value="Nucleic acid-binding proteins"/>
    <property type="match status" value="2"/>
</dbReference>
<comment type="similarity">
    <text evidence="3">Belongs to the telombin family.</text>
</comment>
<reference evidence="10" key="1">
    <citation type="submission" date="2025-08" db="UniProtKB">
        <authorList>
            <consortium name="Ensembl"/>
        </authorList>
    </citation>
    <scope>IDENTIFICATION</scope>
</reference>
<dbReference type="OMA" id="TEHQICY"/>
<dbReference type="PANTHER" id="PTHR14513:SF0">
    <property type="entry name" value="PROTECTION OF TELOMERES PROTEIN 1"/>
    <property type="match status" value="1"/>
</dbReference>
<dbReference type="InterPro" id="IPR011564">
    <property type="entry name" value="Telomer_end-bd_POT1/Cdc13"/>
</dbReference>
<dbReference type="Pfam" id="PF02765">
    <property type="entry name" value="POT1"/>
    <property type="match status" value="1"/>
</dbReference>
<dbReference type="InterPro" id="IPR032042">
    <property type="entry name" value="POT1PC"/>
</dbReference>
<evidence type="ECO:0000256" key="6">
    <source>
        <dbReference type="ARBA" id="ARBA00022895"/>
    </source>
</evidence>
<evidence type="ECO:0000256" key="1">
    <source>
        <dbReference type="ARBA" id="ARBA00004123"/>
    </source>
</evidence>
<evidence type="ECO:0000313" key="11">
    <source>
        <dbReference type="Proteomes" id="UP000264820"/>
    </source>
</evidence>
<dbReference type="SUPFAM" id="SSF50249">
    <property type="entry name" value="Nucleic acid-binding proteins"/>
    <property type="match status" value="2"/>
</dbReference>
<keyword evidence="11" id="KW-1185">Reference proteome</keyword>
<dbReference type="AlphaFoldDB" id="A0A3Q2YU84"/>
<keyword evidence="6" id="KW-0779">Telomere</keyword>
<organism evidence="10 11">
    <name type="scientific">Hippocampus comes</name>
    <name type="common">Tiger tail seahorse</name>
    <dbReference type="NCBI Taxonomy" id="109280"/>
    <lineage>
        <taxon>Eukaryota</taxon>
        <taxon>Metazoa</taxon>
        <taxon>Chordata</taxon>
        <taxon>Craniata</taxon>
        <taxon>Vertebrata</taxon>
        <taxon>Euteleostomi</taxon>
        <taxon>Actinopterygii</taxon>
        <taxon>Neopterygii</taxon>
        <taxon>Teleostei</taxon>
        <taxon>Neoteleostei</taxon>
        <taxon>Acanthomorphata</taxon>
        <taxon>Syngnathiaria</taxon>
        <taxon>Syngnathiformes</taxon>
        <taxon>Syngnathoidei</taxon>
        <taxon>Syngnathidae</taxon>
        <taxon>Hippocampus</taxon>
    </lineage>
</organism>
<name>A0A3Q2YU84_HIPCM</name>
<dbReference type="InterPro" id="IPR028389">
    <property type="entry name" value="POT1"/>
</dbReference>
<dbReference type="GO" id="GO:0098505">
    <property type="term" value="F:G-rich strand telomeric DNA binding"/>
    <property type="evidence" value="ECO:0007669"/>
    <property type="project" value="TreeGrafter"/>
</dbReference>
<dbReference type="GO" id="GO:0032210">
    <property type="term" value="P:regulation of telomere maintenance via telomerase"/>
    <property type="evidence" value="ECO:0007669"/>
    <property type="project" value="TreeGrafter"/>
</dbReference>
<dbReference type="PANTHER" id="PTHR14513">
    <property type="entry name" value="PROTECTION OF TELOMERES 1"/>
    <property type="match status" value="1"/>
</dbReference>
<protein>
    <recommendedName>
        <fullName evidence="4">Protection of telomeres protein 1</fullName>
    </recommendedName>
</protein>
<keyword evidence="8" id="KW-0539">Nucleus</keyword>
<keyword evidence="7" id="KW-0238">DNA-binding</keyword>
<dbReference type="GO" id="GO:0000783">
    <property type="term" value="C:nuclear telomere cap complex"/>
    <property type="evidence" value="ECO:0007669"/>
    <property type="project" value="TreeGrafter"/>
</dbReference>
<comment type="subcellular location">
    <subcellularLocation>
        <location evidence="2">Chromosome</location>
        <location evidence="2">Telomere</location>
    </subcellularLocation>
    <subcellularLocation>
        <location evidence="1">Nucleus</location>
    </subcellularLocation>
</comment>
<evidence type="ECO:0000256" key="5">
    <source>
        <dbReference type="ARBA" id="ARBA00022454"/>
    </source>
</evidence>
<dbReference type="GO" id="GO:0016233">
    <property type="term" value="P:telomere capping"/>
    <property type="evidence" value="ECO:0007669"/>
    <property type="project" value="TreeGrafter"/>
</dbReference>
<dbReference type="InterPro" id="IPR012340">
    <property type="entry name" value="NA-bd_OB-fold"/>
</dbReference>
<feature type="domain" description="Telomeric single stranded DNA binding POT1/Cdc13" evidence="9">
    <location>
        <begin position="11"/>
        <end position="131"/>
    </location>
</feature>
<sequence>AQVPDAPPCTYVKLGELKPGAVVNVYGVVVFFKQPFKSRGSDLCSFLKISDQSGQKVSCNIFSAKPERHPQIFQIGDIVNRKAAVITTYGFSALAFSGTVGAEVEPRGSGPTRRLSEEDRRIVTELRSWAAGRDLLPPDPTVSLARVQPRMYFNLACQLLAKAPVDSRCTLLRVWDGTRCPHALLNVTVDSDVVEGPPSFAEEQEKLIVNVLVYDDHAQSAQQLKVSIPTHPKKKKKKNARWPTKTVDRLSFHLHGGTAYSRGVRRLPDDTAPLHLEECGRQMFGHPSIELIDVCCPLLATTSFCLTSPDKSRMRSTHAHLSYLEEAPRAQLRSYEPRRLHRALKLYCSKCTSIVFAEGYGVDLGAPSARPPPCAHKDKQPFTHTHTYVFQLFFAVTFFVCDHAKCHLNVSPGSTLEEARHLAGTYRNVVPVHSAPGCHPTLLDLSAPFLFRGKRRFYGSGLQTSQRQPPRHHNRLVTSCVCVCVCVCVCFRLQDASDALDVFLWRDESFFDVSADDAATNQEAQDQIQRTMDSLCPPKGAGGERPWLDLCLAAYRATDVESRQTFYQICHTSVKNALTQKDTSP</sequence>
<dbReference type="InterPro" id="IPR048953">
    <property type="entry name" value="POT1_C_insert"/>
</dbReference>
<evidence type="ECO:0000256" key="8">
    <source>
        <dbReference type="ARBA" id="ARBA00023242"/>
    </source>
</evidence>
<dbReference type="Pfam" id="PF16686">
    <property type="entry name" value="POT1PC"/>
    <property type="match status" value="1"/>
</dbReference>
<evidence type="ECO:0000256" key="3">
    <source>
        <dbReference type="ARBA" id="ARBA00008442"/>
    </source>
</evidence>
<evidence type="ECO:0000256" key="7">
    <source>
        <dbReference type="ARBA" id="ARBA00023125"/>
    </source>
</evidence>
<dbReference type="Pfam" id="PF21375">
    <property type="entry name" value="POT1_C_insert"/>
    <property type="match status" value="1"/>
</dbReference>
<dbReference type="Ensembl" id="ENSHCOT00000001270.1">
    <property type="protein sequence ID" value="ENSHCOP00000022357.1"/>
    <property type="gene ID" value="ENSHCOG00000010021.1"/>
</dbReference>
<evidence type="ECO:0000256" key="4">
    <source>
        <dbReference type="ARBA" id="ARBA00015253"/>
    </source>
</evidence>
<reference evidence="10" key="2">
    <citation type="submission" date="2025-09" db="UniProtKB">
        <authorList>
            <consortium name="Ensembl"/>
        </authorList>
    </citation>
    <scope>IDENTIFICATION</scope>
</reference>
<dbReference type="GO" id="GO:0010521">
    <property type="term" value="F:telomerase inhibitor activity"/>
    <property type="evidence" value="ECO:0007669"/>
    <property type="project" value="TreeGrafter"/>
</dbReference>